<evidence type="ECO:0000313" key="2">
    <source>
        <dbReference type="EMBL" id="MFC7370545.1"/>
    </source>
</evidence>
<dbReference type="Proteomes" id="UP001596549">
    <property type="component" value="Unassembled WGS sequence"/>
</dbReference>
<feature type="domain" description="Cell wall elongation regulator TseB-like" evidence="1">
    <location>
        <begin position="36"/>
        <end position="79"/>
    </location>
</feature>
<protein>
    <submittedName>
        <fullName evidence="2">DUF5590 domain-containing protein</fullName>
    </submittedName>
</protein>
<accession>A0ABW2NMA5</accession>
<reference evidence="3" key="1">
    <citation type="journal article" date="2019" name="Int. J. Syst. Evol. Microbiol.">
        <title>The Global Catalogue of Microorganisms (GCM) 10K type strain sequencing project: providing services to taxonomists for standard genome sequencing and annotation.</title>
        <authorList>
            <consortium name="The Broad Institute Genomics Platform"/>
            <consortium name="The Broad Institute Genome Sequencing Center for Infectious Disease"/>
            <person name="Wu L."/>
            <person name="Ma J."/>
        </authorList>
    </citation>
    <scope>NUCLEOTIDE SEQUENCE [LARGE SCALE GENOMIC DNA]</scope>
    <source>
        <strain evidence="3">NBRC 106396</strain>
    </source>
</reference>
<dbReference type="InterPro" id="IPR041401">
    <property type="entry name" value="TseB-like_dom"/>
</dbReference>
<keyword evidence="3" id="KW-1185">Reference proteome</keyword>
<proteinExistence type="predicted"/>
<gene>
    <name evidence="2" type="ORF">ACFQPF_02515</name>
</gene>
<dbReference type="EMBL" id="JBHTCP010000004">
    <property type="protein sequence ID" value="MFC7370545.1"/>
    <property type="molecule type" value="Genomic_DNA"/>
</dbReference>
<comment type="caution">
    <text evidence="2">The sequence shown here is derived from an EMBL/GenBank/DDBJ whole genome shotgun (WGS) entry which is preliminary data.</text>
</comment>
<dbReference type="Gene3D" id="3.10.450.40">
    <property type="match status" value="2"/>
</dbReference>
<evidence type="ECO:0000259" key="1">
    <source>
        <dbReference type="Pfam" id="PF17881"/>
    </source>
</evidence>
<dbReference type="Pfam" id="PF17881">
    <property type="entry name" value="TseB"/>
    <property type="match status" value="1"/>
</dbReference>
<dbReference type="RefSeq" id="WP_379746044.1">
    <property type="nucleotide sequence ID" value="NZ_JBHTCP010000004.1"/>
</dbReference>
<dbReference type="InterPro" id="IPR046350">
    <property type="entry name" value="Cystatin_sf"/>
</dbReference>
<dbReference type="SUPFAM" id="SSF54403">
    <property type="entry name" value="Cystatin/monellin"/>
    <property type="match status" value="2"/>
</dbReference>
<name>A0ABW2NMA5_9BACL</name>
<organism evidence="2 3">
    <name type="scientific">Fictibacillus iocasae</name>
    <dbReference type="NCBI Taxonomy" id="2715437"/>
    <lineage>
        <taxon>Bacteria</taxon>
        <taxon>Bacillati</taxon>
        <taxon>Bacillota</taxon>
        <taxon>Bacilli</taxon>
        <taxon>Bacillales</taxon>
        <taxon>Fictibacillaceae</taxon>
        <taxon>Fictibacillus</taxon>
    </lineage>
</organism>
<evidence type="ECO:0000313" key="3">
    <source>
        <dbReference type="Proteomes" id="UP001596549"/>
    </source>
</evidence>
<sequence length="159" mass="18223">MKKWWLIGAAALVAVLLFAGSVYMEVKSGLHEESDKAEKAAIREFNLVRITKSEHFYKNEAYEVVEGVDRSGRKMIVWVDSKGRATAQPADSGLNEKEIKEAVRSKYGNVEIIDARLGMEDGQPLWEVVYTDRSGRYTFYYGYFENGKRYVKYSIKDNT</sequence>